<evidence type="ECO:0000313" key="1">
    <source>
        <dbReference type="EMBL" id="KJE76882.1"/>
    </source>
</evidence>
<dbReference type="PANTHER" id="PTHR42943">
    <property type="entry name" value="GLUTATHIONE S-TRANSFERASE KAPPA"/>
    <property type="match status" value="1"/>
</dbReference>
<accession>A0A0D8FX86</accession>
<dbReference type="GO" id="GO:0004364">
    <property type="term" value="F:glutathione transferase activity"/>
    <property type="evidence" value="ECO:0007669"/>
    <property type="project" value="TreeGrafter"/>
</dbReference>
<dbReference type="Gene3D" id="3.40.30.10">
    <property type="entry name" value="Glutaredoxin"/>
    <property type="match status" value="1"/>
</dbReference>
<dbReference type="InterPro" id="IPR036249">
    <property type="entry name" value="Thioredoxin-like_sf"/>
</dbReference>
<proteinExistence type="predicted"/>
<dbReference type="STRING" id="1121877.FEAC_13840"/>
<evidence type="ECO:0000313" key="2">
    <source>
        <dbReference type="Proteomes" id="UP000032336"/>
    </source>
</evidence>
<dbReference type="eggNOG" id="COG2761">
    <property type="taxonomic scope" value="Bacteria"/>
</dbReference>
<dbReference type="InterPro" id="IPR053977">
    <property type="entry name" value="Rv2466c-like"/>
</dbReference>
<dbReference type="Proteomes" id="UP000032336">
    <property type="component" value="Unassembled WGS sequence"/>
</dbReference>
<dbReference type="InterPro" id="IPR051924">
    <property type="entry name" value="GST_Kappa/NadH"/>
</dbReference>
<sequence length="268" mass="30658">MAKIHDPNAFVIIVLTNLDHVLDLNEPVTVDYHFDILCPFAYMTSKWIRNVREQLPLTINWKFFSLEEVNLEGGKRHPWERSWSYGWSMLRIAALLRRQDPKLVDSWYSLAGFALHEAGLKPHDPSVARELLTEMNLDPGLVEQSMQDPTLDDEIRQDHARVISSGGFGVPTLIFENGHTLFGPVLIDPPSGEMALELWNMVLLASRYSNFFELQQPKGPKQLDSIAQALQPYLHGRDWKSINRGREVTFDQEHANGEVDQSPTQTRS</sequence>
<dbReference type="EMBL" id="JXUW01000010">
    <property type="protein sequence ID" value="KJE76882.1"/>
    <property type="molecule type" value="Genomic_DNA"/>
</dbReference>
<organism evidence="1 2">
    <name type="scientific">Ferrimicrobium acidiphilum DSM 19497</name>
    <dbReference type="NCBI Taxonomy" id="1121877"/>
    <lineage>
        <taxon>Bacteria</taxon>
        <taxon>Bacillati</taxon>
        <taxon>Actinomycetota</taxon>
        <taxon>Acidimicrobiia</taxon>
        <taxon>Acidimicrobiales</taxon>
        <taxon>Acidimicrobiaceae</taxon>
        <taxon>Ferrimicrobium</taxon>
    </lineage>
</organism>
<dbReference type="GO" id="GO:0006749">
    <property type="term" value="P:glutathione metabolic process"/>
    <property type="evidence" value="ECO:0007669"/>
    <property type="project" value="TreeGrafter"/>
</dbReference>
<keyword evidence="2" id="KW-1185">Reference proteome</keyword>
<gene>
    <name evidence="1" type="ORF">FEAC_13840</name>
</gene>
<dbReference type="PATRIC" id="fig|1121877.4.peg.1512"/>
<dbReference type="GO" id="GO:0004602">
    <property type="term" value="F:glutathione peroxidase activity"/>
    <property type="evidence" value="ECO:0007669"/>
    <property type="project" value="TreeGrafter"/>
</dbReference>
<dbReference type="PANTHER" id="PTHR42943:SF2">
    <property type="entry name" value="GLUTATHIONE S-TRANSFERASE KAPPA 1"/>
    <property type="match status" value="1"/>
</dbReference>
<dbReference type="SUPFAM" id="SSF52833">
    <property type="entry name" value="Thioredoxin-like"/>
    <property type="match status" value="1"/>
</dbReference>
<protein>
    <submittedName>
        <fullName evidence="1">DSBA-like thioredoxin domain protein</fullName>
    </submittedName>
</protein>
<name>A0A0D8FX86_9ACTN</name>
<dbReference type="AlphaFoldDB" id="A0A0D8FX86"/>
<reference evidence="1 2" key="1">
    <citation type="submission" date="2015-01" db="EMBL/GenBank/DDBJ databases">
        <title>Draft genome of the acidophilic iron oxidizer Ferrimicrobium acidiphilum strain T23.</title>
        <authorList>
            <person name="Poehlein A."/>
            <person name="Eisen S."/>
            <person name="Schloemann M."/>
            <person name="Johnson B.D."/>
            <person name="Daniel R."/>
            <person name="Muehling M."/>
        </authorList>
    </citation>
    <scope>NUCLEOTIDE SEQUENCE [LARGE SCALE GENOMIC DNA]</scope>
    <source>
        <strain evidence="1 2">T23</strain>
    </source>
</reference>
<comment type="caution">
    <text evidence="1">The sequence shown here is derived from an EMBL/GenBank/DDBJ whole genome shotgun (WGS) entry which is preliminary data.</text>
</comment>
<dbReference type="Pfam" id="PF22234">
    <property type="entry name" value="Rv2466c-like"/>
    <property type="match status" value="1"/>
</dbReference>